<dbReference type="OrthoDB" id="424794at2759"/>
<keyword evidence="2" id="KW-0694">RNA-binding</keyword>
<feature type="compositionally biased region" description="Low complexity" evidence="3">
    <location>
        <begin position="1"/>
        <end position="16"/>
    </location>
</feature>
<dbReference type="InterPro" id="IPR050188">
    <property type="entry name" value="RluA_PseudoU_synthase"/>
</dbReference>
<protein>
    <submittedName>
        <fullName evidence="6">Pseudouridine synthase</fullName>
    </submittedName>
</protein>
<dbReference type="CDD" id="cd00165">
    <property type="entry name" value="S4"/>
    <property type="match status" value="1"/>
</dbReference>
<evidence type="ECO:0000256" key="3">
    <source>
        <dbReference type="SAM" id="MobiDB-lite"/>
    </source>
</evidence>
<feature type="domain" description="Pseudouridine synthase RsuA/RluA-like" evidence="4">
    <location>
        <begin position="118"/>
        <end position="264"/>
    </location>
</feature>
<reference evidence="6 7" key="1">
    <citation type="journal article" date="2018" name="Mol. Biol. Evol.">
        <title>Broad Genomic Sampling Reveals a Smut Pathogenic Ancestry of the Fungal Clade Ustilaginomycotina.</title>
        <authorList>
            <person name="Kijpornyongpan T."/>
            <person name="Mondo S.J."/>
            <person name="Barry K."/>
            <person name="Sandor L."/>
            <person name="Lee J."/>
            <person name="Lipzen A."/>
            <person name="Pangilinan J."/>
            <person name="LaButti K."/>
            <person name="Hainaut M."/>
            <person name="Henrissat B."/>
            <person name="Grigoriev I.V."/>
            <person name="Spatafora J.W."/>
            <person name="Aime M.C."/>
        </authorList>
    </citation>
    <scope>NUCLEOTIDE SEQUENCE [LARGE SCALE GENOMIC DNA]</scope>
    <source>
        <strain evidence="6 7">MCA 4718</strain>
    </source>
</reference>
<dbReference type="SUPFAM" id="SSF55120">
    <property type="entry name" value="Pseudouridine synthase"/>
    <property type="match status" value="1"/>
</dbReference>
<dbReference type="Gene3D" id="3.40.50.150">
    <property type="entry name" value="Vaccinia Virus protein VP39"/>
    <property type="match status" value="1"/>
</dbReference>
<feature type="active site" evidence="1">
    <location>
        <position position="159"/>
    </location>
</feature>
<dbReference type="Pfam" id="PF01170">
    <property type="entry name" value="UPF0020"/>
    <property type="match status" value="1"/>
</dbReference>
<dbReference type="InterPro" id="IPR000241">
    <property type="entry name" value="RlmKL-like_Mtase"/>
</dbReference>
<dbReference type="PANTHER" id="PTHR21600">
    <property type="entry name" value="MITOCHONDRIAL RNA PSEUDOURIDINE SYNTHASE"/>
    <property type="match status" value="1"/>
</dbReference>
<dbReference type="Gene3D" id="3.30.2350.10">
    <property type="entry name" value="Pseudouridine synthase"/>
    <property type="match status" value="1"/>
</dbReference>
<dbReference type="InterPro" id="IPR006145">
    <property type="entry name" value="PsdUridine_synth_RsuA/RluA"/>
</dbReference>
<keyword evidence="7" id="KW-1185">Reference proteome</keyword>
<dbReference type="InterPro" id="IPR029063">
    <property type="entry name" value="SAM-dependent_MTases_sf"/>
</dbReference>
<accession>A0A316UAZ9</accession>
<dbReference type="InterPro" id="IPR006225">
    <property type="entry name" value="PsdUridine_synth_RluC/D"/>
</dbReference>
<feature type="compositionally biased region" description="Basic and acidic residues" evidence="3">
    <location>
        <begin position="671"/>
        <end position="686"/>
    </location>
</feature>
<sequence>MSSSSSSSSAAAGPSRPSRDDVLRREPAYWHTFTTNAKMRWYNRRILDVLVEEFRDRTKHYYTWAIHKGLLKINGEKVLPGYIVRNGDVITHTAHKHEPPITSDPVRILYQNDEQGRVVVVKPGSVPVHPAGRYLRHTLLELIKSDHGIEKVFTANRLDRLTSGIMVASTTTAAAKELAADFESGRVRKAYICRVKGCFPEAETVCEEPLLSLDRQTGVVIVHPLGRVAKTIFNRLSYDSETDTSVLFCRPITGRTHQIRVHAQLLGHVIPNDPIYAHPIWQEYPAGSLKDIPVPSTSEVAGNHNTNNAQQVAAHAYASAIKYLASTRECASIIEALKNSKDEGEDWSRLKDEVRFAEWNQENGWKEGNSVSGVNAAPAQGFVSSTADDNEGGYCEECFLPLLPDPPAEALFIYLHAIRYETDDWSFEDEMPWWAREGWRSPDALKKAQEARERGEVIRPPRLKLVSEMEALGSQVDQVCHEGQAATEVSHDGVESEIARHSRDEIAALSNGTSAIDLAPADVWPPPTFAPLLKRAPLPGIVGASSPFSEALDGVSLVLETFRGLEDFTLRDLQTRLRGTMTSFTPPIKTAVHTGHLIVPQELAQAVWQLPDLPFVSGKYVLIASETIPEDSLNQLLEDRQTLGTRKQSRVNQKAKARAKKGAVAAASDKAATEEARTTEPVERTPDGQVASEARLLAFLQKVWTESAAKIDAALQVWRKHAIASGSLSKDNERWTFRATVERSVYKLPTLVSSDICRHVGEHVWATLNGALTVDDHPPHPVSLKECDLDVVCSFAPWLNAEKMGPVMREGEEKSTYGKAWNSNPPGSVLFMIKLPDGPLTQQMSHRPSVAETKEESGSEGSTALARYRAYTLASLLPLPVSPTAGVAQQLKIWEPCVGTGAIAIELCALLRERGLRATIFGSDVEEENIAAARRVSRASGWKQGLARDGIEVRYEHLDLKDEAGAAHFLELPAIEKSTGGAGLLDGIVVDLPWGRRELSHGVLASLYAHFLQACLRTLKPYHCAIAVTLEHKTLQRALIEVEGVIRRRGHHRWMMKLERLVLNEGEGEGEGEGERSEVNAQGSKQADEMGGARVVEMGLRPAVYLLRKVPL</sequence>
<gene>
    <name evidence="6" type="ORF">BCV69DRAFT_293224</name>
</gene>
<dbReference type="GO" id="GO:0000455">
    <property type="term" value="P:enzyme-directed rRNA pseudouridine synthesis"/>
    <property type="evidence" value="ECO:0007669"/>
    <property type="project" value="TreeGrafter"/>
</dbReference>
<evidence type="ECO:0000256" key="1">
    <source>
        <dbReference type="PIRSR" id="PIRSR606225-1"/>
    </source>
</evidence>
<name>A0A316UAZ9_9BASI</name>
<feature type="compositionally biased region" description="Basic residues" evidence="3">
    <location>
        <begin position="647"/>
        <end position="661"/>
    </location>
</feature>
<dbReference type="PANTHER" id="PTHR21600:SF40">
    <property type="entry name" value="PSEUDOURIDYLATE SYNTHASE RPUSD2"/>
    <property type="match status" value="1"/>
</dbReference>
<dbReference type="STRING" id="1684307.A0A316UAZ9"/>
<feature type="region of interest" description="Disordered" evidence="3">
    <location>
        <begin position="644"/>
        <end position="687"/>
    </location>
</feature>
<dbReference type="GO" id="GO:0009982">
    <property type="term" value="F:pseudouridine synthase activity"/>
    <property type="evidence" value="ECO:0007669"/>
    <property type="project" value="InterPro"/>
</dbReference>
<dbReference type="SUPFAM" id="SSF53335">
    <property type="entry name" value="S-adenosyl-L-methionine-dependent methyltransferases"/>
    <property type="match status" value="1"/>
</dbReference>
<dbReference type="PROSITE" id="PS01129">
    <property type="entry name" value="PSI_RLU"/>
    <property type="match status" value="1"/>
</dbReference>
<feature type="domain" description="Ribosomal RNA large subunit methyltransferase K/L-like methyltransferase" evidence="5">
    <location>
        <begin position="885"/>
        <end position="1042"/>
    </location>
</feature>
<dbReference type="GeneID" id="37015565"/>
<dbReference type="PROSITE" id="PS50889">
    <property type="entry name" value="S4"/>
    <property type="match status" value="1"/>
</dbReference>
<dbReference type="GO" id="GO:0043527">
    <property type="term" value="C:tRNA methyltransferase complex"/>
    <property type="evidence" value="ECO:0007669"/>
    <property type="project" value="UniProtKB-ARBA"/>
</dbReference>
<dbReference type="RefSeq" id="XP_025349188.1">
    <property type="nucleotide sequence ID" value="XM_025493831.1"/>
</dbReference>
<organism evidence="6 7">
    <name type="scientific">Pseudomicrostroma glucosiphilum</name>
    <dbReference type="NCBI Taxonomy" id="1684307"/>
    <lineage>
        <taxon>Eukaryota</taxon>
        <taxon>Fungi</taxon>
        <taxon>Dikarya</taxon>
        <taxon>Basidiomycota</taxon>
        <taxon>Ustilaginomycotina</taxon>
        <taxon>Exobasidiomycetes</taxon>
        <taxon>Microstromatales</taxon>
        <taxon>Microstromatales incertae sedis</taxon>
        <taxon>Pseudomicrostroma</taxon>
    </lineage>
</organism>
<dbReference type="AlphaFoldDB" id="A0A316UAZ9"/>
<feature type="region of interest" description="Disordered" evidence="3">
    <location>
        <begin position="842"/>
        <end position="861"/>
    </location>
</feature>
<evidence type="ECO:0000259" key="4">
    <source>
        <dbReference type="Pfam" id="PF00849"/>
    </source>
</evidence>
<dbReference type="EMBL" id="KZ819324">
    <property type="protein sequence ID" value="PWN22028.1"/>
    <property type="molecule type" value="Genomic_DNA"/>
</dbReference>
<dbReference type="Proteomes" id="UP000245942">
    <property type="component" value="Unassembled WGS sequence"/>
</dbReference>
<proteinExistence type="predicted"/>
<dbReference type="GO" id="GO:0003723">
    <property type="term" value="F:RNA binding"/>
    <property type="evidence" value="ECO:0007669"/>
    <property type="project" value="UniProtKB-KW"/>
</dbReference>
<dbReference type="InterPro" id="IPR020103">
    <property type="entry name" value="PsdUridine_synth_cat_dom_sf"/>
</dbReference>
<feature type="region of interest" description="Disordered" evidence="3">
    <location>
        <begin position="1"/>
        <end position="21"/>
    </location>
</feature>
<evidence type="ECO:0000313" key="7">
    <source>
        <dbReference type="Proteomes" id="UP000245942"/>
    </source>
</evidence>
<dbReference type="NCBIfam" id="TIGR00005">
    <property type="entry name" value="rluA_subfam"/>
    <property type="match status" value="1"/>
</dbReference>
<dbReference type="InterPro" id="IPR006224">
    <property type="entry name" value="PsdUridine_synth_RluA-like_CS"/>
</dbReference>
<dbReference type="Pfam" id="PF00849">
    <property type="entry name" value="PseudoU_synth_2"/>
    <property type="match status" value="1"/>
</dbReference>
<feature type="region of interest" description="Disordered" evidence="3">
    <location>
        <begin position="1066"/>
        <end position="1090"/>
    </location>
</feature>
<evidence type="ECO:0000259" key="5">
    <source>
        <dbReference type="Pfam" id="PF01170"/>
    </source>
</evidence>
<dbReference type="CDD" id="cd02557">
    <property type="entry name" value="PseudoU_synth_ScRIB2"/>
    <property type="match status" value="1"/>
</dbReference>
<evidence type="ECO:0000313" key="6">
    <source>
        <dbReference type="EMBL" id="PWN22028.1"/>
    </source>
</evidence>
<evidence type="ECO:0000256" key="2">
    <source>
        <dbReference type="PROSITE-ProRule" id="PRU00182"/>
    </source>
</evidence>